<name>A0ABX3X8H8_9BRAD</name>
<evidence type="ECO:0000313" key="2">
    <source>
        <dbReference type="Proteomes" id="UP000193884"/>
    </source>
</evidence>
<comment type="caution">
    <text evidence="1">The sequence shown here is derived from an EMBL/GenBank/DDBJ whole genome shotgun (WGS) entry which is preliminary data.</text>
</comment>
<sequence length="60" mass="6712">MKVNDHRRCVSFLGEIIQHLKGDYAVSASAYAPGVWLSKERGDRMHNRGRRCGVVIPEGS</sequence>
<accession>A0ABX3X8H8</accession>
<evidence type="ECO:0008006" key="3">
    <source>
        <dbReference type="Google" id="ProtNLM"/>
    </source>
</evidence>
<protein>
    <recommendedName>
        <fullName evidence="3">Transposase</fullName>
    </recommendedName>
</protein>
<gene>
    <name evidence="1" type="ORF">BST63_06445</name>
</gene>
<organism evidence="1 2">
    <name type="scientific">Bradyrhizobium canariense</name>
    <dbReference type="NCBI Taxonomy" id="255045"/>
    <lineage>
        <taxon>Bacteria</taxon>
        <taxon>Pseudomonadati</taxon>
        <taxon>Pseudomonadota</taxon>
        <taxon>Alphaproteobacteria</taxon>
        <taxon>Hyphomicrobiales</taxon>
        <taxon>Nitrobacteraceae</taxon>
        <taxon>Bradyrhizobium</taxon>
    </lineage>
</organism>
<dbReference type="Proteomes" id="UP000193884">
    <property type="component" value="Unassembled WGS sequence"/>
</dbReference>
<proteinExistence type="predicted"/>
<reference evidence="1 2" key="1">
    <citation type="submission" date="2017-03" db="EMBL/GenBank/DDBJ databases">
        <title>Whole genome sequences of fourteen strains of Bradyrhizobium canariense and one strain of Bradyrhizobium japonicum isolated from Lupinus (Papilionoideae: Genisteae) species in Algeria.</title>
        <authorList>
            <person name="Crovadore J."/>
            <person name="Chekireb D."/>
            <person name="Brachmann A."/>
            <person name="Chablais R."/>
            <person name="Cochard B."/>
            <person name="Lefort F."/>
        </authorList>
    </citation>
    <scope>NUCLEOTIDE SEQUENCE [LARGE SCALE GENOMIC DNA]</scope>
    <source>
        <strain evidence="1 2">UBMAN05</strain>
    </source>
</reference>
<evidence type="ECO:0000313" key="1">
    <source>
        <dbReference type="EMBL" id="OSJ33042.1"/>
    </source>
</evidence>
<dbReference type="EMBL" id="NAFK01000138">
    <property type="protein sequence ID" value="OSJ33042.1"/>
    <property type="molecule type" value="Genomic_DNA"/>
</dbReference>
<keyword evidence="2" id="KW-1185">Reference proteome</keyword>